<reference evidence="3" key="1">
    <citation type="submission" date="2022-10" db="EMBL/GenBank/DDBJ databases">
        <authorList>
            <person name="Kim H.S."/>
            <person name="Kim J.-S."/>
            <person name="Suh M.K."/>
            <person name="Eom M.K."/>
            <person name="Lee J.-S."/>
        </authorList>
    </citation>
    <scope>NUCLEOTIDE SEQUENCE</scope>
    <source>
        <strain evidence="3">LIP-5</strain>
    </source>
</reference>
<dbReference type="Gene3D" id="3.20.20.140">
    <property type="entry name" value="Metal-dependent hydrolases"/>
    <property type="match status" value="1"/>
</dbReference>
<dbReference type="GO" id="GO:0004151">
    <property type="term" value="F:dihydroorotase activity"/>
    <property type="evidence" value="ECO:0007669"/>
    <property type="project" value="InterPro"/>
</dbReference>
<dbReference type="InterPro" id="IPR032466">
    <property type="entry name" value="Metal_Hydrolase"/>
</dbReference>
<dbReference type="Pfam" id="PF12890">
    <property type="entry name" value="DHOase"/>
    <property type="match status" value="1"/>
</dbReference>
<protein>
    <submittedName>
        <fullName evidence="3">Dihydroorotase</fullName>
    </submittedName>
</protein>
<dbReference type="GO" id="GO:0046872">
    <property type="term" value="F:metal ion binding"/>
    <property type="evidence" value="ECO:0007669"/>
    <property type="project" value="InterPro"/>
</dbReference>
<dbReference type="RefSeq" id="WP_263038054.1">
    <property type="nucleotide sequence ID" value="NZ_JAOTPL010000010.1"/>
</dbReference>
<dbReference type="EMBL" id="JAOTPL010000010">
    <property type="protein sequence ID" value="MCU7694569.1"/>
    <property type="molecule type" value="Genomic_DNA"/>
</dbReference>
<organism evidence="3 4">
    <name type="scientific">Haoranjiania flava</name>
    <dbReference type="NCBI Taxonomy" id="1856322"/>
    <lineage>
        <taxon>Bacteria</taxon>
        <taxon>Pseudomonadati</taxon>
        <taxon>Bacteroidota</taxon>
        <taxon>Chitinophagia</taxon>
        <taxon>Chitinophagales</taxon>
        <taxon>Chitinophagaceae</taxon>
        <taxon>Haoranjiania</taxon>
    </lineage>
</organism>
<dbReference type="NCBIfam" id="TIGR00857">
    <property type="entry name" value="pyrC_multi"/>
    <property type="match status" value="1"/>
</dbReference>
<evidence type="ECO:0000313" key="3">
    <source>
        <dbReference type="EMBL" id="MCU7694569.1"/>
    </source>
</evidence>
<dbReference type="InterPro" id="IPR004722">
    <property type="entry name" value="DHOase"/>
</dbReference>
<sequence>MDLLIKNAHIVDDNASHNNKKTDILIENGIITAIENDISKNDIECFDAQNTFVSPGWMEIFSDFADPGFEHKETITTGALAAVHGGFTKVLILPNTSPSVQNKASVEYVVNKANNAAADIIPLGAVSRELEGKDLAEMYDMADSGSTAFSDGKKTIQSPGLLVKALQYIKTINGLIITQPVESTFGSNGLMNEGIVSTQLGLPGMPAVAEHIMIMRDIELLRYTNSRLHITGISTAKSVELISNAKKEGLNITCSVTPYHLLLCDEDLTSYDTNLKLNTPLRNRSDRDALRDAVSNGQIDSIAVHHFPQHLDDKDCEFEYAKNGMIGLQTAYPVVKTAIPELTPLQIARLFSLNNRAIFGLPTTIKKGQPAELTVFSTEKTFIFTKEINKSKSINSPFFGKELKGRVEAVFAKNNFYKN</sequence>
<dbReference type="InterPro" id="IPR024403">
    <property type="entry name" value="DHOase_cat"/>
</dbReference>
<keyword evidence="1" id="KW-0665">Pyrimidine biosynthesis</keyword>
<dbReference type="CDD" id="cd01317">
    <property type="entry name" value="DHOase_IIa"/>
    <property type="match status" value="1"/>
</dbReference>
<dbReference type="SUPFAM" id="SSF51556">
    <property type="entry name" value="Metallo-dependent hydrolases"/>
    <property type="match status" value="1"/>
</dbReference>
<dbReference type="Gene3D" id="2.30.40.10">
    <property type="entry name" value="Urease, subunit C, domain 1"/>
    <property type="match status" value="1"/>
</dbReference>
<accession>A0AAE3IMD1</accession>
<proteinExistence type="predicted"/>
<name>A0AAE3IMD1_9BACT</name>
<dbReference type="PANTHER" id="PTHR43668:SF2">
    <property type="entry name" value="ALLANTOINASE"/>
    <property type="match status" value="1"/>
</dbReference>
<dbReference type="GO" id="GO:0006145">
    <property type="term" value="P:purine nucleobase catabolic process"/>
    <property type="evidence" value="ECO:0007669"/>
    <property type="project" value="TreeGrafter"/>
</dbReference>
<dbReference type="PANTHER" id="PTHR43668">
    <property type="entry name" value="ALLANTOINASE"/>
    <property type="match status" value="1"/>
</dbReference>
<dbReference type="SUPFAM" id="SSF51338">
    <property type="entry name" value="Composite domain of metallo-dependent hydrolases"/>
    <property type="match status" value="1"/>
</dbReference>
<dbReference type="GO" id="GO:0004038">
    <property type="term" value="F:allantoinase activity"/>
    <property type="evidence" value="ECO:0007669"/>
    <property type="project" value="TreeGrafter"/>
</dbReference>
<dbReference type="InterPro" id="IPR011059">
    <property type="entry name" value="Metal-dep_hydrolase_composite"/>
</dbReference>
<gene>
    <name evidence="3" type="ORF">OD355_08585</name>
</gene>
<keyword evidence="4" id="KW-1185">Reference proteome</keyword>
<dbReference type="GO" id="GO:0005737">
    <property type="term" value="C:cytoplasm"/>
    <property type="evidence" value="ECO:0007669"/>
    <property type="project" value="TreeGrafter"/>
</dbReference>
<dbReference type="AlphaFoldDB" id="A0AAE3IMD1"/>
<dbReference type="GO" id="GO:0006221">
    <property type="term" value="P:pyrimidine nucleotide biosynthetic process"/>
    <property type="evidence" value="ECO:0007669"/>
    <property type="project" value="UniProtKB-KW"/>
</dbReference>
<evidence type="ECO:0000313" key="4">
    <source>
        <dbReference type="Proteomes" id="UP001209317"/>
    </source>
</evidence>
<feature type="domain" description="Dihydroorotase catalytic" evidence="2">
    <location>
        <begin position="55"/>
        <end position="236"/>
    </location>
</feature>
<dbReference type="Proteomes" id="UP001209317">
    <property type="component" value="Unassembled WGS sequence"/>
</dbReference>
<comment type="caution">
    <text evidence="3">The sequence shown here is derived from an EMBL/GenBank/DDBJ whole genome shotgun (WGS) entry which is preliminary data.</text>
</comment>
<evidence type="ECO:0000256" key="1">
    <source>
        <dbReference type="ARBA" id="ARBA00022975"/>
    </source>
</evidence>
<dbReference type="InterPro" id="IPR050138">
    <property type="entry name" value="DHOase/Allantoinase_Hydrolase"/>
</dbReference>
<evidence type="ECO:0000259" key="2">
    <source>
        <dbReference type="Pfam" id="PF12890"/>
    </source>
</evidence>